<feature type="signal peptide" evidence="1">
    <location>
        <begin position="1"/>
        <end position="15"/>
    </location>
</feature>
<evidence type="ECO:0000256" key="1">
    <source>
        <dbReference type="SAM" id="SignalP"/>
    </source>
</evidence>
<protein>
    <submittedName>
        <fullName evidence="2">Uncharacterized protein</fullName>
    </submittedName>
</protein>
<feature type="chain" id="PRO_5012294117" evidence="1">
    <location>
        <begin position="16"/>
        <end position="107"/>
    </location>
</feature>
<organism evidence="2 3">
    <name type="scientific">Thalassiosira oceanica</name>
    <name type="common">Marine diatom</name>
    <dbReference type="NCBI Taxonomy" id="159749"/>
    <lineage>
        <taxon>Eukaryota</taxon>
        <taxon>Sar</taxon>
        <taxon>Stramenopiles</taxon>
        <taxon>Ochrophyta</taxon>
        <taxon>Bacillariophyta</taxon>
        <taxon>Coscinodiscophyceae</taxon>
        <taxon>Thalassiosirophycidae</taxon>
        <taxon>Thalassiosirales</taxon>
        <taxon>Thalassiosiraceae</taxon>
        <taxon>Thalassiosira</taxon>
    </lineage>
</organism>
<dbReference type="AlphaFoldDB" id="K0SGA2"/>
<dbReference type="Proteomes" id="UP000266841">
    <property type="component" value="Unassembled WGS sequence"/>
</dbReference>
<gene>
    <name evidence="2" type="ORF">THAOC_19728</name>
</gene>
<keyword evidence="1" id="KW-0732">Signal</keyword>
<comment type="caution">
    <text evidence="2">The sequence shown here is derived from an EMBL/GenBank/DDBJ whole genome shotgun (WGS) entry which is preliminary data.</text>
</comment>
<name>K0SGA2_THAOC</name>
<reference evidence="2 3" key="1">
    <citation type="journal article" date="2012" name="Genome Biol.">
        <title>Genome and low-iron response of an oceanic diatom adapted to chronic iron limitation.</title>
        <authorList>
            <person name="Lommer M."/>
            <person name="Specht M."/>
            <person name="Roy A.S."/>
            <person name="Kraemer L."/>
            <person name="Andreson R."/>
            <person name="Gutowska M.A."/>
            <person name="Wolf J."/>
            <person name="Bergner S.V."/>
            <person name="Schilhabel M.B."/>
            <person name="Klostermeier U.C."/>
            <person name="Beiko R.G."/>
            <person name="Rosenstiel P."/>
            <person name="Hippler M."/>
            <person name="Laroche J."/>
        </authorList>
    </citation>
    <scope>NUCLEOTIDE SEQUENCE [LARGE SCALE GENOMIC DNA]</scope>
    <source>
        <strain evidence="2 3">CCMP1005</strain>
    </source>
</reference>
<proteinExistence type="predicted"/>
<dbReference type="EMBL" id="AGNL01021844">
    <property type="protein sequence ID" value="EJK59996.1"/>
    <property type="molecule type" value="Genomic_DNA"/>
</dbReference>
<evidence type="ECO:0000313" key="2">
    <source>
        <dbReference type="EMBL" id="EJK59996.1"/>
    </source>
</evidence>
<keyword evidence="3" id="KW-1185">Reference proteome</keyword>
<accession>K0SGA2</accession>
<sequence length="107" mass="11585">MWLLGALLALPKAAGRPKKWPNSANFRKSWIAGLKVANLLAVANRLGPISANFLAPGQVLFRFSLQSLRRSALQRRRALSMLLLVIAPVAAAPDCQPRMDGRSSGPL</sequence>
<evidence type="ECO:0000313" key="3">
    <source>
        <dbReference type="Proteomes" id="UP000266841"/>
    </source>
</evidence>